<dbReference type="Gene3D" id="1.10.443.10">
    <property type="entry name" value="Intergrase catalytic core"/>
    <property type="match status" value="1"/>
</dbReference>
<evidence type="ECO:0000313" key="3">
    <source>
        <dbReference type="EMBL" id="HJB09893.1"/>
    </source>
</evidence>
<evidence type="ECO:0000256" key="1">
    <source>
        <dbReference type="ARBA" id="ARBA00023172"/>
    </source>
</evidence>
<dbReference type="InterPro" id="IPR002104">
    <property type="entry name" value="Integrase_catalytic"/>
</dbReference>
<dbReference type="InterPro" id="IPR011010">
    <property type="entry name" value="DNA_brk_join_enz"/>
</dbReference>
<dbReference type="PANTHER" id="PTHR30349">
    <property type="entry name" value="PHAGE INTEGRASE-RELATED"/>
    <property type="match status" value="1"/>
</dbReference>
<dbReference type="PROSITE" id="PS51898">
    <property type="entry name" value="TYR_RECOMBINASE"/>
    <property type="match status" value="1"/>
</dbReference>
<evidence type="ECO:0000313" key="4">
    <source>
        <dbReference type="Proteomes" id="UP000823823"/>
    </source>
</evidence>
<protein>
    <submittedName>
        <fullName evidence="3">Tyrosine-type recombinase/integrase</fullName>
    </submittedName>
</protein>
<gene>
    <name evidence="3" type="ORF">H9786_05085</name>
</gene>
<dbReference type="EMBL" id="DWZH01000038">
    <property type="protein sequence ID" value="HJB09893.1"/>
    <property type="molecule type" value="Genomic_DNA"/>
</dbReference>
<evidence type="ECO:0000259" key="2">
    <source>
        <dbReference type="PROSITE" id="PS51898"/>
    </source>
</evidence>
<dbReference type="Proteomes" id="UP000823823">
    <property type="component" value="Unassembled WGS sequence"/>
</dbReference>
<reference evidence="3" key="2">
    <citation type="submission" date="2021-04" db="EMBL/GenBank/DDBJ databases">
        <authorList>
            <person name="Gilroy R."/>
        </authorList>
    </citation>
    <scope>NUCLEOTIDE SEQUENCE</scope>
    <source>
        <strain evidence="3">ChiHjej13B12-24818</strain>
    </source>
</reference>
<organism evidence="3 4">
    <name type="scientific">Candidatus Brachybacterium merdavium</name>
    <dbReference type="NCBI Taxonomy" id="2838513"/>
    <lineage>
        <taxon>Bacteria</taxon>
        <taxon>Bacillati</taxon>
        <taxon>Actinomycetota</taxon>
        <taxon>Actinomycetes</taxon>
        <taxon>Micrococcales</taxon>
        <taxon>Dermabacteraceae</taxon>
        <taxon>Brachybacterium</taxon>
    </lineage>
</organism>
<proteinExistence type="predicted"/>
<dbReference type="Pfam" id="PF00589">
    <property type="entry name" value="Phage_integrase"/>
    <property type="match status" value="1"/>
</dbReference>
<keyword evidence="1" id="KW-0233">DNA recombination</keyword>
<feature type="domain" description="Tyr recombinase" evidence="2">
    <location>
        <begin position="113"/>
        <end position="319"/>
    </location>
</feature>
<dbReference type="GO" id="GO:0006310">
    <property type="term" value="P:DNA recombination"/>
    <property type="evidence" value="ECO:0007669"/>
    <property type="project" value="UniProtKB-KW"/>
</dbReference>
<dbReference type="GO" id="GO:0015074">
    <property type="term" value="P:DNA integration"/>
    <property type="evidence" value="ECO:0007669"/>
    <property type="project" value="InterPro"/>
</dbReference>
<accession>A0A9D2RNK0</accession>
<reference evidence="3" key="1">
    <citation type="journal article" date="2021" name="PeerJ">
        <title>Extensive microbial diversity within the chicken gut microbiome revealed by metagenomics and culture.</title>
        <authorList>
            <person name="Gilroy R."/>
            <person name="Ravi A."/>
            <person name="Getino M."/>
            <person name="Pursley I."/>
            <person name="Horton D.L."/>
            <person name="Alikhan N.F."/>
            <person name="Baker D."/>
            <person name="Gharbi K."/>
            <person name="Hall N."/>
            <person name="Watson M."/>
            <person name="Adriaenssens E.M."/>
            <person name="Foster-Nyarko E."/>
            <person name="Jarju S."/>
            <person name="Secka A."/>
            <person name="Antonio M."/>
            <person name="Oren A."/>
            <person name="Chaudhuri R.R."/>
            <person name="La Ragione R."/>
            <person name="Hildebrand F."/>
            <person name="Pallen M.J."/>
        </authorList>
    </citation>
    <scope>NUCLEOTIDE SEQUENCE</scope>
    <source>
        <strain evidence="3">ChiHjej13B12-24818</strain>
    </source>
</reference>
<comment type="caution">
    <text evidence="3">The sequence shown here is derived from an EMBL/GenBank/DDBJ whole genome shotgun (WGS) entry which is preliminary data.</text>
</comment>
<dbReference type="SUPFAM" id="SSF56349">
    <property type="entry name" value="DNA breaking-rejoining enzymes"/>
    <property type="match status" value="1"/>
</dbReference>
<name>A0A9D2RNK0_9MICO</name>
<sequence>MSIARLWAGHPAPDLDESSVERRSHIKETVQHESRVRGIRIDRLTPADLADELERVASLGAGSLPHLRALWRKATARAIALRHIAIDPAIGLPLPKPASAPANRVYKNGARRPLNNSLTDAQLVTLREEVKVRHPQQRLDVGDLIILGSYTGLRINEANSLRWEDVHLGDERSFLIVEGQVYGSGTDRRWEPLLKRESSRRMVPLPPAAVELLQARKERAAAARRGAKASDPALRFVFPTQSGGVPDTVTARKAVRRKLDRAGFPWATFHTLRRTVERQLMDASVDPRVIMAVMGHDPATSWASYVDHKSVDVDVAARALA</sequence>
<dbReference type="InterPro" id="IPR050090">
    <property type="entry name" value="Tyrosine_recombinase_XerCD"/>
</dbReference>
<dbReference type="InterPro" id="IPR013762">
    <property type="entry name" value="Integrase-like_cat_sf"/>
</dbReference>
<dbReference type="GO" id="GO:0003677">
    <property type="term" value="F:DNA binding"/>
    <property type="evidence" value="ECO:0007669"/>
    <property type="project" value="InterPro"/>
</dbReference>
<dbReference type="AlphaFoldDB" id="A0A9D2RNK0"/>